<keyword evidence="5" id="KW-0347">Helicase</keyword>
<evidence type="ECO:0000313" key="12">
    <source>
        <dbReference type="EMBL" id="PVV04818.1"/>
    </source>
</evidence>
<protein>
    <recommendedName>
        <fullName evidence="2">RNA helicase</fullName>
        <ecNumber evidence="2">3.6.4.13</ecNumber>
    </recommendedName>
</protein>
<feature type="region of interest" description="Disordered" evidence="8">
    <location>
        <begin position="31"/>
        <end position="115"/>
    </location>
</feature>
<proteinExistence type="inferred from homology"/>
<accession>A0A2T9ZJQ2</accession>
<feature type="region of interest" description="Disordered" evidence="8">
    <location>
        <begin position="684"/>
        <end position="705"/>
    </location>
</feature>
<dbReference type="SMART" id="SM00487">
    <property type="entry name" value="DEXDc"/>
    <property type="match status" value="1"/>
</dbReference>
<evidence type="ECO:0000259" key="9">
    <source>
        <dbReference type="PROSITE" id="PS51192"/>
    </source>
</evidence>
<feature type="compositionally biased region" description="Low complexity" evidence="8">
    <location>
        <begin position="215"/>
        <end position="226"/>
    </location>
</feature>
<dbReference type="AlphaFoldDB" id="A0A2T9ZJQ2"/>
<dbReference type="InterPro" id="IPR001650">
    <property type="entry name" value="Helicase_C-like"/>
</dbReference>
<dbReference type="PANTHER" id="PTHR18934">
    <property type="entry name" value="ATP-DEPENDENT RNA HELICASE"/>
    <property type="match status" value="1"/>
</dbReference>
<comment type="caution">
    <text evidence="12">The sequence shown here is derived from an EMBL/GenBank/DDBJ whole genome shotgun (WGS) entry which is preliminary data.</text>
</comment>
<dbReference type="OrthoDB" id="10253254at2759"/>
<comment type="similarity">
    <text evidence="1">Belongs to the DEAD box helicase family. DEAH subfamily.</text>
</comment>
<dbReference type="PANTHER" id="PTHR18934:SF99">
    <property type="entry name" value="ATP-DEPENDENT RNA HELICASE DHX37-RELATED"/>
    <property type="match status" value="1"/>
</dbReference>
<dbReference type="GO" id="GO:0005730">
    <property type="term" value="C:nucleolus"/>
    <property type="evidence" value="ECO:0007669"/>
    <property type="project" value="TreeGrafter"/>
</dbReference>
<dbReference type="EC" id="3.6.4.13" evidence="2"/>
<evidence type="ECO:0000259" key="10">
    <source>
        <dbReference type="PROSITE" id="PS51194"/>
    </source>
</evidence>
<dbReference type="GO" id="GO:0003724">
    <property type="term" value="F:RNA helicase activity"/>
    <property type="evidence" value="ECO:0007669"/>
    <property type="project" value="UniProtKB-EC"/>
</dbReference>
<feature type="region of interest" description="Disordered" evidence="8">
    <location>
        <begin position="613"/>
        <end position="643"/>
    </location>
</feature>
<feature type="compositionally biased region" description="Polar residues" evidence="8">
    <location>
        <begin position="628"/>
        <end position="637"/>
    </location>
</feature>
<evidence type="ECO:0000256" key="4">
    <source>
        <dbReference type="ARBA" id="ARBA00022801"/>
    </source>
</evidence>
<dbReference type="Pfam" id="PF21010">
    <property type="entry name" value="HA2_C"/>
    <property type="match status" value="1"/>
</dbReference>
<dbReference type="Pfam" id="PF07717">
    <property type="entry name" value="OB_NTP_bind"/>
    <property type="match status" value="1"/>
</dbReference>
<evidence type="ECO:0000256" key="3">
    <source>
        <dbReference type="ARBA" id="ARBA00022741"/>
    </source>
</evidence>
<dbReference type="Gene3D" id="3.40.50.300">
    <property type="entry name" value="P-loop containing nucleotide triphosphate hydrolases"/>
    <property type="match status" value="3"/>
</dbReference>
<dbReference type="Pfam" id="PF00271">
    <property type="entry name" value="Helicase_C"/>
    <property type="match status" value="1"/>
</dbReference>
<dbReference type="Proteomes" id="UP000245609">
    <property type="component" value="Unassembled WGS sequence"/>
</dbReference>
<dbReference type="InterPro" id="IPR011709">
    <property type="entry name" value="DEAD-box_helicase_OB_fold"/>
</dbReference>
<evidence type="ECO:0000256" key="2">
    <source>
        <dbReference type="ARBA" id="ARBA00012552"/>
    </source>
</evidence>
<dbReference type="SMART" id="SM00847">
    <property type="entry name" value="HA2"/>
    <property type="match status" value="1"/>
</dbReference>
<feature type="region of interest" description="Disordered" evidence="8">
    <location>
        <begin position="404"/>
        <end position="425"/>
    </location>
</feature>
<feature type="compositionally biased region" description="Basic and acidic residues" evidence="8">
    <location>
        <begin position="618"/>
        <end position="627"/>
    </location>
</feature>
<dbReference type="InterPro" id="IPR048333">
    <property type="entry name" value="HA2_WH"/>
</dbReference>
<feature type="region of interest" description="Disordered" evidence="8">
    <location>
        <begin position="215"/>
        <end position="268"/>
    </location>
</feature>
<dbReference type="EMBL" id="MBFS01000075">
    <property type="protein sequence ID" value="PVV04818.1"/>
    <property type="molecule type" value="Genomic_DNA"/>
</dbReference>
<feature type="compositionally biased region" description="Polar residues" evidence="8">
    <location>
        <begin position="47"/>
        <end position="106"/>
    </location>
</feature>
<keyword evidence="6" id="KW-0067">ATP-binding</keyword>
<dbReference type="STRING" id="133381.A0A2T9ZJQ2"/>
<dbReference type="SMART" id="SM00490">
    <property type="entry name" value="HELICc"/>
    <property type="match status" value="1"/>
</dbReference>
<dbReference type="InterPro" id="IPR002464">
    <property type="entry name" value="DNA/RNA_helicase_DEAH_CS"/>
</dbReference>
<evidence type="ECO:0000313" key="11">
    <source>
        <dbReference type="EMBL" id="PVV02796.1"/>
    </source>
</evidence>
<dbReference type="Pfam" id="PF04408">
    <property type="entry name" value="WHD_HA2"/>
    <property type="match status" value="1"/>
</dbReference>
<dbReference type="InterPro" id="IPR014001">
    <property type="entry name" value="Helicase_ATP-bd"/>
</dbReference>
<dbReference type="InterPro" id="IPR027417">
    <property type="entry name" value="P-loop_NTPase"/>
</dbReference>
<evidence type="ECO:0000313" key="13">
    <source>
        <dbReference type="Proteomes" id="UP000245609"/>
    </source>
</evidence>
<dbReference type="Gene3D" id="1.20.120.1080">
    <property type="match status" value="1"/>
</dbReference>
<organism evidence="12 13">
    <name type="scientific">Smittium megazygosporum</name>
    <dbReference type="NCBI Taxonomy" id="133381"/>
    <lineage>
        <taxon>Eukaryota</taxon>
        <taxon>Fungi</taxon>
        <taxon>Fungi incertae sedis</taxon>
        <taxon>Zoopagomycota</taxon>
        <taxon>Kickxellomycotina</taxon>
        <taxon>Harpellomycetes</taxon>
        <taxon>Harpellales</taxon>
        <taxon>Legeriomycetaceae</taxon>
        <taxon>Smittium</taxon>
    </lineage>
</organism>
<feature type="compositionally biased region" description="Polar residues" evidence="8">
    <location>
        <begin position="691"/>
        <end position="702"/>
    </location>
</feature>
<keyword evidence="3" id="KW-0547">Nucleotide-binding</keyword>
<dbReference type="FunFam" id="3.40.50.300:FF:000637">
    <property type="entry name" value="ATP-dependent RNA helicase DHX37/DHR1"/>
    <property type="match status" value="1"/>
</dbReference>
<evidence type="ECO:0000256" key="8">
    <source>
        <dbReference type="SAM" id="MobiDB-lite"/>
    </source>
</evidence>
<reference evidence="12 13" key="1">
    <citation type="journal article" date="2018" name="MBio">
        <title>Comparative Genomics Reveals the Core Gene Toolbox for the Fungus-Insect Symbiosis.</title>
        <authorList>
            <person name="Wang Y."/>
            <person name="Stata M."/>
            <person name="Wang W."/>
            <person name="Stajich J.E."/>
            <person name="White M.M."/>
            <person name="Moncalvo J.M."/>
        </authorList>
    </citation>
    <scope>NUCLEOTIDE SEQUENCE [LARGE SCALE GENOMIC DNA]</scope>
    <source>
        <strain evidence="12 13">SC-DP-2</strain>
    </source>
</reference>
<evidence type="ECO:0000256" key="6">
    <source>
        <dbReference type="ARBA" id="ARBA00022840"/>
    </source>
</evidence>
<feature type="compositionally biased region" description="Polar residues" evidence="8">
    <location>
        <begin position="32"/>
        <end position="41"/>
    </location>
</feature>
<dbReference type="PROSITE" id="PS51194">
    <property type="entry name" value="HELICASE_CTER"/>
    <property type="match status" value="1"/>
</dbReference>
<dbReference type="GO" id="GO:0003723">
    <property type="term" value="F:RNA binding"/>
    <property type="evidence" value="ECO:0007669"/>
    <property type="project" value="TreeGrafter"/>
</dbReference>
<dbReference type="InterPro" id="IPR007502">
    <property type="entry name" value="Helicase-assoc_dom"/>
</dbReference>
<dbReference type="GO" id="GO:0000462">
    <property type="term" value="P:maturation of SSU-rRNA from tricistronic rRNA transcript (SSU-rRNA, 5.8S rRNA, LSU-rRNA)"/>
    <property type="evidence" value="ECO:0007669"/>
    <property type="project" value="TreeGrafter"/>
</dbReference>
<dbReference type="SUPFAM" id="SSF52540">
    <property type="entry name" value="P-loop containing nucleoside triphosphate hydrolases"/>
    <property type="match status" value="1"/>
</dbReference>
<feature type="region of interest" description="Disordered" evidence="8">
    <location>
        <begin position="965"/>
        <end position="984"/>
    </location>
</feature>
<feature type="domain" description="Helicase ATP-binding" evidence="9">
    <location>
        <begin position="327"/>
        <end position="558"/>
    </location>
</feature>
<evidence type="ECO:0000256" key="7">
    <source>
        <dbReference type="ARBA" id="ARBA00047984"/>
    </source>
</evidence>
<gene>
    <name evidence="12" type="ORF">BB560_000672</name>
    <name evidence="11" type="ORF">BB560_002738</name>
</gene>
<dbReference type="CDD" id="cd18791">
    <property type="entry name" value="SF2_C_RHA"/>
    <property type="match status" value="1"/>
</dbReference>
<dbReference type="PROSITE" id="PS00690">
    <property type="entry name" value="DEAH_ATP_HELICASE"/>
    <property type="match status" value="1"/>
</dbReference>
<dbReference type="GO" id="GO:1990904">
    <property type="term" value="C:ribonucleoprotein complex"/>
    <property type="evidence" value="ECO:0007669"/>
    <property type="project" value="UniProtKB-ARBA"/>
</dbReference>
<name>A0A2T9ZJQ2_9FUNG</name>
<feature type="region of interest" description="Disordered" evidence="8">
    <location>
        <begin position="128"/>
        <end position="181"/>
    </location>
</feature>
<evidence type="ECO:0000256" key="5">
    <source>
        <dbReference type="ARBA" id="ARBA00022806"/>
    </source>
</evidence>
<keyword evidence="4" id="KW-0378">Hydrolase</keyword>
<sequence length="1274" mass="142132">MVSKKSKRQKQLEKYIEKQLKKEERGKILEQLSKSTFSPKNLKSIKTLGQKTTSKQIQQQEVDSENGSKSASHNSLANSISEGTIQNENSLSTDTQLDPQPSYTQKISRKSAQKKKRLLLKAQNQKLELQEQSSANKSISNDTTSIKDLSSAEPEQLLSTPSNPKTILKDNKNSGNKIPESENKPVVVGFIKRKRTKSNRMLSKIGLAKKVRISSSDIDSDTNSDNQTPFTGFDSDNEEDQNTNAGSGESEEEEKPHPQSAPNSSAAKPRHFIGSALKPHLGIMNKDNQNQTSSQSTKAKYILVKRSKNVEKQRLQLPIVAEEQQIMESIRSNLVTLLCGATGSGKTTQVPQFLYEAGYTNPQFYSISEHSTEENYYGSFSLIGVTQPRRVAAISMAKRVAFELNSSPPTEGDNNESQPKQKDNKQNSLISYQIRFDNTTSKDTQIKFMTDGILLRELCNDFLLTKYSAIILDEVHERSLNTDVLIGVLSRIVKLRQEMFEKKEKVAINPIGLSSSNRASLSSIKVAVKPLKLILMSATMMVNDFVKNSVLFNPPPRVISVESRQYPVCIKFNKRTPVGEAAYVNAALKKTIQIHEKLPPGGILVFLTGSQSQSSKQPDIKSSESKNKSIGSAASEFNNDDGEYINANSGSVETEDLDFETSNSIKNNTYDFDDLFSLRTNTSKLSDKNQHGSSAKVKTQGSKPGLSIVKNDRHIDLKGHDFSDDEKELNKENLGEQDIDKVYVLPLYSTLDPKKQAKVFEPIPPNHRLIVVATNVAETSITIPGIKYIVDSGKVKEKKFDLKTGAIKYVVDWTSKASADQRSGRAGRTGVGYCYRLYSSSVFDNFFQKFNEPEISKTPIDQLVLMMKSNYISNIENFPFVSPPKKEAITKSIKFCYYSLLLKHLGALETTDSGNITDIGKLMMLFPVSPRLAKMIILGYQYNCLGHVIAIVSALSIGDPFKSENSLNDDPVDDPENPQGYDNSEVAENKKKGFYQTMGKLALQNPKSDVLKLLSVVGGYEYSETAEAKAKLCKEMYLREKVMDNCSKLIGQLAHISSRELGKLQSSPGQGMKGSASNKDQETLFREIVQSMKNPPSEHEKNILRQIICNVYVDQIAIRYDLVPNNGISNNESAMESMDGLVGYFTMGSPELAFFHPNSNLLIDKPTSKSMKNKKTNKAHLFPKFVVYGELQKSSRLWMKQITEINSKWLTTLAKSLVTFGKPLQYPVPTYSEDKSTMTCYVPATFGPKSWPLPDVKVEQKRSGTRWYLNKILG</sequence>
<keyword evidence="13" id="KW-1185">Reference proteome</keyword>
<dbReference type="GO" id="GO:0016787">
    <property type="term" value="F:hydrolase activity"/>
    <property type="evidence" value="ECO:0007669"/>
    <property type="project" value="UniProtKB-KW"/>
</dbReference>
<feature type="compositionally biased region" description="Polar residues" evidence="8">
    <location>
        <begin position="130"/>
        <end position="148"/>
    </location>
</feature>
<evidence type="ECO:0000256" key="1">
    <source>
        <dbReference type="ARBA" id="ARBA00008792"/>
    </source>
</evidence>
<dbReference type="EMBL" id="MBFS01000330">
    <property type="protein sequence ID" value="PVV02796.1"/>
    <property type="molecule type" value="Genomic_DNA"/>
</dbReference>
<comment type="catalytic activity">
    <reaction evidence="7">
        <text>ATP + H2O = ADP + phosphate + H(+)</text>
        <dbReference type="Rhea" id="RHEA:13065"/>
        <dbReference type="ChEBI" id="CHEBI:15377"/>
        <dbReference type="ChEBI" id="CHEBI:15378"/>
        <dbReference type="ChEBI" id="CHEBI:30616"/>
        <dbReference type="ChEBI" id="CHEBI:43474"/>
        <dbReference type="ChEBI" id="CHEBI:456216"/>
        <dbReference type="EC" id="3.6.4.13"/>
    </reaction>
</comment>
<dbReference type="GO" id="GO:0005524">
    <property type="term" value="F:ATP binding"/>
    <property type="evidence" value="ECO:0007669"/>
    <property type="project" value="UniProtKB-KW"/>
</dbReference>
<feature type="domain" description="Helicase C-terminal" evidence="10">
    <location>
        <begin position="677"/>
        <end position="871"/>
    </location>
</feature>
<dbReference type="PROSITE" id="PS51192">
    <property type="entry name" value="HELICASE_ATP_BIND_1"/>
    <property type="match status" value="1"/>
</dbReference>